<keyword evidence="2" id="KW-0004">4Fe-4S</keyword>
<keyword evidence="2" id="KW-0408">Iron</keyword>
<reference evidence="4" key="3">
    <citation type="journal article" date="2010" name="Genome Res.">
        <title>Population genomic sequencing of Coccidioides fungi reveals recent hybridization and transposon control.</title>
        <authorList>
            <person name="Neafsey D.E."/>
            <person name="Barker B.M."/>
            <person name="Sharpton T.J."/>
            <person name="Stajich J.E."/>
            <person name="Park D.J."/>
            <person name="Whiston E."/>
            <person name="Hung C.-Y."/>
            <person name="McMahan C."/>
            <person name="White J."/>
            <person name="Sykes S."/>
            <person name="Heiman D."/>
            <person name="Young S."/>
            <person name="Zeng Q."/>
            <person name="Abouelleil A."/>
            <person name="Aftuck L."/>
            <person name="Bessette D."/>
            <person name="Brown A."/>
            <person name="FitzGerald M."/>
            <person name="Lui A."/>
            <person name="Macdonald J.P."/>
            <person name="Priest M."/>
            <person name="Orbach M.J."/>
            <person name="Galgiani J.N."/>
            <person name="Kirkland T.N."/>
            <person name="Cole G.T."/>
            <person name="Birren B.W."/>
            <person name="Henn M.R."/>
            <person name="Taylor J.W."/>
            <person name="Rounsley S.D."/>
        </authorList>
    </citation>
    <scope>NUCLEOTIDE SEQUENCE [LARGE SCALE GENOMIC DNA]</scope>
    <source>
        <strain evidence="4">RMSCC 3488</strain>
    </source>
</reference>
<gene>
    <name evidence="3" type="ORF">CPAG_05058</name>
</gene>
<keyword evidence="2" id="KW-0479">Metal-binding</keyword>
<dbReference type="GO" id="GO:0051539">
    <property type="term" value="F:4 iron, 4 sulfur cluster binding"/>
    <property type="evidence" value="ECO:0007669"/>
    <property type="project" value="UniProtKB-KW"/>
</dbReference>
<comment type="cofactor">
    <cofactor evidence="1">
        <name>[4Fe-4S] cluster</name>
        <dbReference type="ChEBI" id="CHEBI:49883"/>
    </cofactor>
</comment>
<evidence type="ECO:0000256" key="1">
    <source>
        <dbReference type="ARBA" id="ARBA00001966"/>
    </source>
</evidence>
<evidence type="ECO:0000256" key="2">
    <source>
        <dbReference type="ARBA" id="ARBA00022485"/>
    </source>
</evidence>
<dbReference type="SUPFAM" id="SSF102114">
    <property type="entry name" value="Radical SAM enzymes"/>
    <property type="match status" value="1"/>
</dbReference>
<dbReference type="InterPro" id="IPR058240">
    <property type="entry name" value="rSAM_sf"/>
</dbReference>
<proteinExistence type="predicted"/>
<reference evidence="4" key="2">
    <citation type="journal article" date="2009" name="Genome Res.">
        <title>Comparative genomic analyses of the human fungal pathogens Coccidioides and their relatives.</title>
        <authorList>
            <person name="Sharpton T.J."/>
            <person name="Stajich J.E."/>
            <person name="Rounsley S.D."/>
            <person name="Gardner M.J."/>
            <person name="Wortman J.R."/>
            <person name="Jordar V.S."/>
            <person name="Maiti R."/>
            <person name="Kodira C.D."/>
            <person name="Neafsey D.E."/>
            <person name="Zeng Q."/>
            <person name="Hung C.-Y."/>
            <person name="McMahan C."/>
            <person name="Muszewska A."/>
            <person name="Grynberg M."/>
            <person name="Mandel M.A."/>
            <person name="Kellner E.M."/>
            <person name="Barker B.M."/>
            <person name="Galgiani J.N."/>
            <person name="Orbach M.J."/>
            <person name="Kirkland T.N."/>
            <person name="Cole G.T."/>
            <person name="Henn M.R."/>
            <person name="Birren B.W."/>
            <person name="Taylor J.W."/>
        </authorList>
    </citation>
    <scope>NUCLEOTIDE SEQUENCE [LARGE SCALE GENOMIC DNA]</scope>
    <source>
        <strain evidence="4">RMSCC 3488</strain>
    </source>
</reference>
<evidence type="ECO:0000313" key="4">
    <source>
        <dbReference type="Proteomes" id="UP000054567"/>
    </source>
</evidence>
<dbReference type="OrthoDB" id="549750at2759"/>
<accession>A0A0J6FIR8</accession>
<dbReference type="InterPro" id="IPR051196">
    <property type="entry name" value="RSAD2/Viperin_antiviral"/>
</dbReference>
<sequence length="273" mass="31587">MLPEEDAKRGLKKLVEAGMKKLNVAWGESFLHPVFLDHICQYIKETLHLESISIVTNSSKVTKKWLQKYRRFINIIAVSSNFFDKQTNIEIRHGSGDNVQQLCCIKEWCQCYDVKFKMNTVVCSLNWQENMSKMIEELDPFQWKCFQVLLVGGENDKKSAKGQGKLFAKFAITDEQFESFCHRHRHLEDQFIPESNAVMAKSYLLLDEYMRFMDKGNGVEKTSESILKVTVTEALSQVKWDVESFKRGGGIYDWQRVPQSGGNCGTVETELDW</sequence>
<dbReference type="Gene3D" id="3.20.20.70">
    <property type="entry name" value="Aldolase class I"/>
    <property type="match status" value="1"/>
</dbReference>
<dbReference type="VEuPathDB" id="FungiDB:CPAG_05058"/>
<name>A0A0J6FIR8_COCPO</name>
<reference evidence="3 4" key="1">
    <citation type="submission" date="2007-06" db="EMBL/GenBank/DDBJ databases">
        <title>The Genome Sequence of Coccidioides posadasii RMSCC_3488.</title>
        <authorList>
            <consortium name="Coccidioides Genome Resources Consortium"/>
            <consortium name="The Broad Institute Genome Sequencing Platform"/>
            <person name="Henn M.R."/>
            <person name="Sykes S."/>
            <person name="Young S."/>
            <person name="Jaffe D."/>
            <person name="Berlin A."/>
            <person name="Alvarez P."/>
            <person name="Butler J."/>
            <person name="Gnerre S."/>
            <person name="Grabherr M."/>
            <person name="Mauceli E."/>
            <person name="Brockman W."/>
            <person name="Kodira C."/>
            <person name="Alvarado L."/>
            <person name="Zeng Q."/>
            <person name="Crawford M."/>
            <person name="Antoine C."/>
            <person name="Devon K."/>
            <person name="Galgiani J."/>
            <person name="Orsborn K."/>
            <person name="Lewis M.L."/>
            <person name="Nusbaum C."/>
            <person name="Galagan J."/>
            <person name="Birren B."/>
        </authorList>
    </citation>
    <scope>NUCLEOTIDE SEQUENCE [LARGE SCALE GENOMIC DNA]</scope>
    <source>
        <strain evidence="3 4">RMSCC 3488</strain>
    </source>
</reference>
<keyword evidence="2" id="KW-0411">Iron-sulfur</keyword>
<evidence type="ECO:0000313" key="3">
    <source>
        <dbReference type="EMBL" id="KMM68734.1"/>
    </source>
</evidence>
<dbReference type="EMBL" id="DS268111">
    <property type="protein sequence ID" value="KMM68734.1"/>
    <property type="molecule type" value="Genomic_DNA"/>
</dbReference>
<dbReference type="PANTHER" id="PTHR21339">
    <property type="entry name" value="RADICAL S-ADENOSYL METHIONINE DOMAIN-CONTAINING PROTEIN 2"/>
    <property type="match status" value="1"/>
</dbReference>
<organism evidence="3 4">
    <name type="scientific">Coccidioides posadasii RMSCC 3488</name>
    <dbReference type="NCBI Taxonomy" id="454284"/>
    <lineage>
        <taxon>Eukaryota</taxon>
        <taxon>Fungi</taxon>
        <taxon>Dikarya</taxon>
        <taxon>Ascomycota</taxon>
        <taxon>Pezizomycotina</taxon>
        <taxon>Eurotiomycetes</taxon>
        <taxon>Eurotiomycetidae</taxon>
        <taxon>Onygenales</taxon>
        <taxon>Onygenaceae</taxon>
        <taxon>Coccidioides</taxon>
    </lineage>
</organism>
<dbReference type="AlphaFoldDB" id="A0A0J6FIR8"/>
<protein>
    <submittedName>
        <fullName evidence="3">Rsad2</fullName>
    </submittedName>
</protein>
<dbReference type="InterPro" id="IPR013785">
    <property type="entry name" value="Aldolase_TIM"/>
</dbReference>
<dbReference type="PANTHER" id="PTHR21339:SF0">
    <property type="entry name" value="S-ADENOSYLMETHIONINE-DEPENDENT NUCLEOTIDE DEHYDRATASE RSAD2"/>
    <property type="match status" value="1"/>
</dbReference>
<dbReference type="Proteomes" id="UP000054567">
    <property type="component" value="Unassembled WGS sequence"/>
</dbReference>
<dbReference type="CDD" id="cd01335">
    <property type="entry name" value="Radical_SAM"/>
    <property type="match status" value="1"/>
</dbReference>